<evidence type="ECO:0000313" key="1">
    <source>
        <dbReference type="EMBL" id="TKB04890.1"/>
    </source>
</evidence>
<name>A0A4U0ZEG8_9ALTE</name>
<sequence>MLSGEFPITGRFLVIEIGLPSERGIDLMLKRLNSDCDITPDGWSAYKLTSSHGAVHYHIFSFINGKSLWSKRIDIQNDIQELNNFFIWKNESVVASKLEKLKEGNIKKLQEVDLCRTLEKMQEQWSKVEKVRLKDELDALA</sequence>
<reference evidence="1 2" key="1">
    <citation type="submission" date="2019-04" db="EMBL/GenBank/DDBJ databases">
        <title>Alteromonas portus sp. nov., an alginate lyase-excreting marine bacterium.</title>
        <authorList>
            <person name="Huang H."/>
            <person name="Mo K."/>
            <person name="Bao S."/>
        </authorList>
    </citation>
    <scope>NUCLEOTIDE SEQUENCE [LARGE SCALE GENOMIC DNA]</scope>
    <source>
        <strain evidence="1 2">HB161718</strain>
    </source>
</reference>
<gene>
    <name evidence="1" type="ORF">E5672_02015</name>
</gene>
<dbReference type="Proteomes" id="UP000305471">
    <property type="component" value="Unassembled WGS sequence"/>
</dbReference>
<evidence type="ECO:0000313" key="2">
    <source>
        <dbReference type="Proteomes" id="UP000305471"/>
    </source>
</evidence>
<protein>
    <recommendedName>
        <fullName evidence="3">ISXO2-like transposase domain-containing protein</fullName>
    </recommendedName>
</protein>
<evidence type="ECO:0008006" key="3">
    <source>
        <dbReference type="Google" id="ProtNLM"/>
    </source>
</evidence>
<keyword evidence="2" id="KW-1185">Reference proteome</keyword>
<accession>A0A4U0ZEG8</accession>
<organism evidence="1 2">
    <name type="scientific">Alteromonas portus</name>
    <dbReference type="NCBI Taxonomy" id="2565549"/>
    <lineage>
        <taxon>Bacteria</taxon>
        <taxon>Pseudomonadati</taxon>
        <taxon>Pseudomonadota</taxon>
        <taxon>Gammaproteobacteria</taxon>
        <taxon>Alteromonadales</taxon>
        <taxon>Alteromonadaceae</taxon>
        <taxon>Alteromonas/Salinimonas group</taxon>
        <taxon>Alteromonas</taxon>
    </lineage>
</organism>
<dbReference type="EMBL" id="SWCO01000001">
    <property type="protein sequence ID" value="TKB04890.1"/>
    <property type="molecule type" value="Genomic_DNA"/>
</dbReference>
<proteinExistence type="predicted"/>
<dbReference type="AlphaFoldDB" id="A0A4U0ZEG8"/>
<comment type="caution">
    <text evidence="1">The sequence shown here is derived from an EMBL/GenBank/DDBJ whole genome shotgun (WGS) entry which is preliminary data.</text>
</comment>
<dbReference type="RefSeq" id="WP_136780691.1">
    <property type="nucleotide sequence ID" value="NZ_SWCO01000001.1"/>
</dbReference>